<dbReference type="OrthoDB" id="8613575at2"/>
<accession>A0A239AWN1</accession>
<sequence length="265" mass="29369">MAKKLATSFSRGKVSGGGSFSRGREKPMPNPIDVIADEENPFNGEPEHDCAMLHKIVRRVLLDATKNPRVPPVRDVLYPFGFVIAFNGREWRDKLLADLGLAAHGDKYLDGHVVAAVLGIELERDTPWSPPKFTAHKEPSAGASGKFAAAKGFKAGKLAAVEEVKAEVGEALQNIRSEEKNVAKYIEWTGDMGFWSSVCFRSQECADRFLRTLGVPINEKRYMWGDDLAARLGITLPPFTFKYRAQPAKEDTKLCALVQYPYPKS</sequence>
<organism evidence="2 3">
    <name type="scientific">Humidesulfovibrio mexicanus</name>
    <dbReference type="NCBI Taxonomy" id="147047"/>
    <lineage>
        <taxon>Bacteria</taxon>
        <taxon>Pseudomonadati</taxon>
        <taxon>Thermodesulfobacteriota</taxon>
        <taxon>Desulfovibrionia</taxon>
        <taxon>Desulfovibrionales</taxon>
        <taxon>Desulfovibrionaceae</taxon>
        <taxon>Humidesulfovibrio</taxon>
    </lineage>
</organism>
<feature type="region of interest" description="Disordered" evidence="1">
    <location>
        <begin position="1"/>
        <end position="30"/>
    </location>
</feature>
<gene>
    <name evidence="2" type="ORF">SAMN04488503_2235</name>
</gene>
<evidence type="ECO:0000256" key="1">
    <source>
        <dbReference type="SAM" id="MobiDB-lite"/>
    </source>
</evidence>
<proteinExistence type="predicted"/>
<dbReference type="Proteomes" id="UP000198324">
    <property type="component" value="Unassembled WGS sequence"/>
</dbReference>
<dbReference type="AlphaFoldDB" id="A0A239AWN1"/>
<dbReference type="RefSeq" id="WP_143337363.1">
    <property type="nucleotide sequence ID" value="NZ_FZOC01000004.1"/>
</dbReference>
<evidence type="ECO:0000313" key="2">
    <source>
        <dbReference type="EMBL" id="SNR99363.1"/>
    </source>
</evidence>
<protein>
    <submittedName>
        <fullName evidence="2">Uncharacterized protein</fullName>
    </submittedName>
</protein>
<name>A0A239AWN1_9BACT</name>
<keyword evidence="3" id="KW-1185">Reference proteome</keyword>
<evidence type="ECO:0000313" key="3">
    <source>
        <dbReference type="Proteomes" id="UP000198324"/>
    </source>
</evidence>
<dbReference type="EMBL" id="FZOC01000004">
    <property type="protein sequence ID" value="SNR99363.1"/>
    <property type="molecule type" value="Genomic_DNA"/>
</dbReference>
<reference evidence="2 3" key="1">
    <citation type="submission" date="2017-06" db="EMBL/GenBank/DDBJ databases">
        <authorList>
            <person name="Kim H.J."/>
            <person name="Triplett B.A."/>
        </authorList>
    </citation>
    <scope>NUCLEOTIDE SEQUENCE [LARGE SCALE GENOMIC DNA]</scope>
    <source>
        <strain evidence="2 3">DSM 13116</strain>
    </source>
</reference>